<accession>A0A7J7EHZ1</accession>
<comment type="similarity">
    <text evidence="2">Belongs to the gasdermin family.</text>
</comment>
<reference evidence="5 6" key="1">
    <citation type="journal article" date="2020" name="Mol. Biol. Evol.">
        <title>Interspecific Gene Flow and the Evolution of Specialization in Black and White Rhinoceros.</title>
        <authorList>
            <person name="Moodley Y."/>
            <person name="Westbury M.V."/>
            <person name="Russo I.M."/>
            <person name="Gopalakrishnan S."/>
            <person name="Rakotoarivelo A."/>
            <person name="Olsen R.A."/>
            <person name="Prost S."/>
            <person name="Tunstall T."/>
            <person name="Ryder O.A."/>
            <person name="Dalen L."/>
            <person name="Bruford M.W."/>
        </authorList>
    </citation>
    <scope>NUCLEOTIDE SEQUENCE [LARGE SCALE GENOMIC DNA]</scope>
    <source>
        <strain evidence="5">SBR-YM</strain>
        <tissue evidence="5">Skin</tissue>
    </source>
</reference>
<evidence type="ECO:0000256" key="2">
    <source>
        <dbReference type="ARBA" id="ARBA00009279"/>
    </source>
</evidence>
<evidence type="ECO:0000256" key="1">
    <source>
        <dbReference type="ARBA" id="ARBA00004308"/>
    </source>
</evidence>
<comment type="subcellular location">
    <subcellularLocation>
        <location evidence="1">Endomembrane system</location>
    </subcellularLocation>
</comment>
<dbReference type="Proteomes" id="UP000551758">
    <property type="component" value="Unassembled WGS sequence"/>
</dbReference>
<organism evidence="5 6">
    <name type="scientific">Diceros bicornis minor</name>
    <name type="common">South-central black rhinoceros</name>
    <dbReference type="NCBI Taxonomy" id="77932"/>
    <lineage>
        <taxon>Eukaryota</taxon>
        <taxon>Metazoa</taxon>
        <taxon>Chordata</taxon>
        <taxon>Craniata</taxon>
        <taxon>Vertebrata</taxon>
        <taxon>Euteleostomi</taxon>
        <taxon>Mammalia</taxon>
        <taxon>Eutheria</taxon>
        <taxon>Laurasiatheria</taxon>
        <taxon>Perissodactyla</taxon>
        <taxon>Rhinocerotidae</taxon>
        <taxon>Diceros</taxon>
    </lineage>
</organism>
<dbReference type="GO" id="GO:0012505">
    <property type="term" value="C:endomembrane system"/>
    <property type="evidence" value="ECO:0007669"/>
    <property type="project" value="UniProtKB-SubCell"/>
</dbReference>
<feature type="domain" description="Gasdermin pore forming" evidence="4">
    <location>
        <begin position="62"/>
        <end position="90"/>
    </location>
</feature>
<evidence type="ECO:0000313" key="6">
    <source>
        <dbReference type="Proteomes" id="UP000551758"/>
    </source>
</evidence>
<keyword evidence="3" id="KW-0472">Membrane</keyword>
<evidence type="ECO:0000256" key="3">
    <source>
        <dbReference type="ARBA" id="ARBA00023136"/>
    </source>
</evidence>
<name>A0A7J7EHZ1_DICBM</name>
<protein>
    <recommendedName>
        <fullName evidence="4">Gasdermin pore forming domain-containing protein</fullName>
    </recommendedName>
</protein>
<evidence type="ECO:0000313" key="5">
    <source>
        <dbReference type="EMBL" id="KAF5915287.1"/>
    </source>
</evidence>
<proteinExistence type="inferred from homology"/>
<dbReference type="EMBL" id="JACDTQ010002883">
    <property type="protein sequence ID" value="KAF5915287.1"/>
    <property type="molecule type" value="Genomic_DNA"/>
</dbReference>
<comment type="caution">
    <text evidence="5">The sequence shown here is derived from an EMBL/GenBank/DDBJ whole genome shotgun (WGS) entry which is preliminary data.</text>
</comment>
<evidence type="ECO:0000259" key="4">
    <source>
        <dbReference type="Pfam" id="PF04598"/>
    </source>
</evidence>
<dbReference type="AlphaFoldDB" id="A0A7J7EHZ1"/>
<dbReference type="InterPro" id="IPR040460">
    <property type="entry name" value="Gasdermin_pore"/>
</dbReference>
<sequence length="101" mass="10967">MLSSRLRTGQTFIRGEAVGEEGDRSAEPQKVLSSWAKRRPAGFVAEAQNEENDIPDYALLGKALAPEPPFLKECRKAGVNLYVVTETVDCSTVLCCVIPAV</sequence>
<keyword evidence="6" id="KW-1185">Reference proteome</keyword>
<gene>
    <name evidence="5" type="ORF">HPG69_011752</name>
</gene>
<dbReference type="Pfam" id="PF04598">
    <property type="entry name" value="Gasdermin"/>
    <property type="match status" value="1"/>
</dbReference>